<evidence type="ECO:0000313" key="3">
    <source>
        <dbReference type="EMBL" id="XCH73707.1"/>
    </source>
</evidence>
<keyword evidence="1" id="KW-1133">Transmembrane helix</keyword>
<gene>
    <name evidence="3" type="ORF">ABUL08_26055</name>
    <name evidence="2" type="ORF">VK199_25970</name>
</gene>
<dbReference type="AlphaFoldDB" id="A0AAU7M690"/>
<feature type="transmembrane region" description="Helical" evidence="1">
    <location>
        <begin position="141"/>
        <end position="160"/>
    </location>
</feature>
<sequence>MRRRVLAGVCAFAVLSLLVGLLAAYGMPRWFLRHGDPPAPVAVTGGVLAVLGLVIEVAALVRAARSGSFRAARESALPAAGPRRRELLRAVRRGEVPTETDRPVLRAVAEQLIRQRWVVPLFGGLVTMQLGQALLQFSPAFLALFGLTGVLFVLACWHILRDARRGEAFLRAHPAADSAAALDGPAGAGPTA</sequence>
<feature type="transmembrane region" description="Helical" evidence="1">
    <location>
        <begin position="117"/>
        <end position="135"/>
    </location>
</feature>
<reference evidence="3" key="2">
    <citation type="submission" date="2024-06" db="EMBL/GenBank/DDBJ databases">
        <title>Micromonospora mangrovi CCTCC AA 2012012 genome sequences.</title>
        <authorList>
            <person name="Gao J."/>
        </authorList>
    </citation>
    <scope>NUCLEOTIDE SEQUENCE</scope>
    <source>
        <strain evidence="3">CCTCC AA 2012012</strain>
    </source>
</reference>
<evidence type="ECO:0000256" key="1">
    <source>
        <dbReference type="SAM" id="Phobius"/>
    </source>
</evidence>
<keyword evidence="1" id="KW-0812">Transmembrane</keyword>
<evidence type="ECO:0000313" key="2">
    <source>
        <dbReference type="EMBL" id="XBP93009.1"/>
    </source>
</evidence>
<accession>A0AAU7M690</accession>
<dbReference type="EMBL" id="CP157762">
    <property type="protein sequence ID" value="XBP93009.1"/>
    <property type="molecule type" value="Genomic_DNA"/>
</dbReference>
<name>A0AAU7M690_9ACTN</name>
<dbReference type="EMBL" id="CP159342">
    <property type="protein sequence ID" value="XCH73707.1"/>
    <property type="molecule type" value="Genomic_DNA"/>
</dbReference>
<protein>
    <submittedName>
        <fullName evidence="2">Uncharacterized protein</fullName>
    </submittedName>
</protein>
<proteinExistence type="predicted"/>
<feature type="transmembrane region" description="Helical" evidence="1">
    <location>
        <begin position="39"/>
        <end position="61"/>
    </location>
</feature>
<organism evidence="2">
    <name type="scientific">Micromonospora sp. CCTCC AA 2012012</name>
    <dbReference type="NCBI Taxonomy" id="3111921"/>
    <lineage>
        <taxon>Bacteria</taxon>
        <taxon>Bacillati</taxon>
        <taxon>Actinomycetota</taxon>
        <taxon>Actinomycetes</taxon>
        <taxon>Micromonosporales</taxon>
        <taxon>Micromonosporaceae</taxon>
        <taxon>Micromonospora</taxon>
    </lineage>
</organism>
<keyword evidence="1" id="KW-0472">Membrane</keyword>
<reference evidence="2" key="1">
    <citation type="submission" date="2024-01" db="EMBL/GenBank/DDBJ databases">
        <title>The genome sequence of Micromonospora mangrovi CCTCC AA 2012012.</title>
        <authorList>
            <person name="Gao J."/>
        </authorList>
    </citation>
    <scope>NUCLEOTIDE SEQUENCE</scope>
    <source>
        <strain evidence="2">CCTCC AA 2012012</strain>
    </source>
</reference>
<dbReference type="RefSeq" id="WP_350932639.1">
    <property type="nucleotide sequence ID" value="NZ_CP157762.1"/>
</dbReference>